<organism evidence="2 3">
    <name type="scientific">Mucilaginibacter sabulilitoris</name>
    <dbReference type="NCBI Taxonomy" id="1173583"/>
    <lineage>
        <taxon>Bacteria</taxon>
        <taxon>Pseudomonadati</taxon>
        <taxon>Bacteroidota</taxon>
        <taxon>Sphingobacteriia</taxon>
        <taxon>Sphingobacteriales</taxon>
        <taxon>Sphingobacteriaceae</taxon>
        <taxon>Mucilaginibacter</taxon>
    </lineage>
</organism>
<proteinExistence type="predicted"/>
<keyword evidence="3" id="KW-1185">Reference proteome</keyword>
<evidence type="ECO:0000256" key="1">
    <source>
        <dbReference type="SAM" id="MobiDB-lite"/>
    </source>
</evidence>
<dbReference type="RefSeq" id="WP_321563245.1">
    <property type="nucleotide sequence ID" value="NZ_CP139558.1"/>
</dbReference>
<name>A0ABZ0TSJ4_9SPHI</name>
<reference evidence="2 3" key="1">
    <citation type="submission" date="2023-11" db="EMBL/GenBank/DDBJ databases">
        <title>Analysis of the Genomes of Mucilaginibacter gossypii cycad 4 and M. sabulilitoris SNA2: microbes with the potential for plant growth promotion.</title>
        <authorList>
            <person name="Hirsch A.M."/>
            <person name="Humm E."/>
            <person name="Rubbi M."/>
            <person name="Del Vecchio G."/>
            <person name="Ha S.M."/>
            <person name="Pellegrini M."/>
            <person name="Gunsalus R.P."/>
        </authorList>
    </citation>
    <scope>NUCLEOTIDE SEQUENCE [LARGE SCALE GENOMIC DNA]</scope>
    <source>
        <strain evidence="2 3">SNA2</strain>
    </source>
</reference>
<evidence type="ECO:0000313" key="3">
    <source>
        <dbReference type="Proteomes" id="UP001324380"/>
    </source>
</evidence>
<protein>
    <submittedName>
        <fullName evidence="2">Uncharacterized protein</fullName>
    </submittedName>
</protein>
<evidence type="ECO:0000313" key="2">
    <source>
        <dbReference type="EMBL" id="WPU94120.1"/>
    </source>
</evidence>
<accession>A0ABZ0TSJ4</accession>
<dbReference type="EMBL" id="CP139558">
    <property type="protein sequence ID" value="WPU94120.1"/>
    <property type="molecule type" value="Genomic_DNA"/>
</dbReference>
<feature type="region of interest" description="Disordered" evidence="1">
    <location>
        <begin position="145"/>
        <end position="166"/>
    </location>
</feature>
<sequence length="166" mass="18116">METTTATQTKPTRGVITGDEGAPIELDEAIVLTTNYRHRNPKTTISQFFGQKILNRILQQEGCLGIRIYYANSHQLSGWQRFFVSVGNFFIKVVANAEGEKKFVIVGVDEDGEDQLPNEKKNDMAVSTSVKTFKLTAAPAENVVADRSHPCPGSAGCPKGKLSGDN</sequence>
<dbReference type="Proteomes" id="UP001324380">
    <property type="component" value="Chromosome"/>
</dbReference>
<gene>
    <name evidence="2" type="ORF">SNE25_01105</name>
</gene>